<keyword evidence="1" id="KW-1133">Transmembrane helix</keyword>
<name>A0ABT7PQJ0_9BACT</name>
<evidence type="ECO:0000313" key="3">
    <source>
        <dbReference type="Proteomes" id="UP001239462"/>
    </source>
</evidence>
<dbReference type="EMBL" id="JASZZN010000026">
    <property type="protein sequence ID" value="MDM4018777.1"/>
    <property type="molecule type" value="Genomic_DNA"/>
</dbReference>
<comment type="caution">
    <text evidence="2">The sequence shown here is derived from an EMBL/GenBank/DDBJ whole genome shotgun (WGS) entry which is preliminary data.</text>
</comment>
<evidence type="ECO:0000313" key="2">
    <source>
        <dbReference type="EMBL" id="MDM4018777.1"/>
    </source>
</evidence>
<dbReference type="Proteomes" id="UP001239462">
    <property type="component" value="Unassembled WGS sequence"/>
</dbReference>
<dbReference type="RefSeq" id="WP_289166698.1">
    <property type="nucleotide sequence ID" value="NZ_JASZZN010000026.1"/>
</dbReference>
<reference evidence="2 3" key="1">
    <citation type="submission" date="2023-06" db="EMBL/GenBank/DDBJ databases">
        <title>Roseiconus lacunae JC819 isolated from Gulf of Mannar region, Tamil Nadu.</title>
        <authorList>
            <person name="Pk S."/>
            <person name="Ch S."/>
            <person name="Ch V.R."/>
        </authorList>
    </citation>
    <scope>NUCLEOTIDE SEQUENCE [LARGE SCALE GENOMIC DNA]</scope>
    <source>
        <strain evidence="2 3">JC819</strain>
    </source>
</reference>
<evidence type="ECO:0000256" key="1">
    <source>
        <dbReference type="SAM" id="Phobius"/>
    </source>
</evidence>
<feature type="transmembrane region" description="Helical" evidence="1">
    <location>
        <begin position="199"/>
        <end position="216"/>
    </location>
</feature>
<keyword evidence="3" id="KW-1185">Reference proteome</keyword>
<feature type="transmembrane region" description="Helical" evidence="1">
    <location>
        <begin position="125"/>
        <end position="147"/>
    </location>
</feature>
<feature type="transmembrane region" description="Helical" evidence="1">
    <location>
        <begin position="67"/>
        <end position="89"/>
    </location>
</feature>
<feature type="transmembrane region" description="Helical" evidence="1">
    <location>
        <begin position="252"/>
        <end position="269"/>
    </location>
</feature>
<organism evidence="2 3">
    <name type="scientific">Roseiconus lacunae</name>
    <dbReference type="NCBI Taxonomy" id="2605694"/>
    <lineage>
        <taxon>Bacteria</taxon>
        <taxon>Pseudomonadati</taxon>
        <taxon>Planctomycetota</taxon>
        <taxon>Planctomycetia</taxon>
        <taxon>Pirellulales</taxon>
        <taxon>Pirellulaceae</taxon>
        <taxon>Roseiconus</taxon>
    </lineage>
</organism>
<keyword evidence="1" id="KW-0812">Transmembrane</keyword>
<accession>A0ABT7PQJ0</accession>
<sequence length="402" mass="44133">MQAFDLDSHSPQGPSEYPPVDHWSIPVGRLAGVQLYLSYSVFIALAVLAVVIATVQNRQGEADLPVIASAAMAFWVTGWCVQLIVYLMFQNGPATRSDVLTIGLIGVEVGHPLSRPICWTAATNLVVTSIALGGLSMFGVACLVVHLHGQSLPIGSFQSWRQALATPGFGLGSINNVYLSAAWLFWFQAFCQAYPMPRNLGRGALVSAMVLFASEANEAFKLKLVRRVIQLIAIVTVLVALSVLVVETAEGIPRWLVLLALALLLWQSSGRRDLIAWIRSIEIAKLDQSTVPSLALEGADSDSMDSHRSISKLAHTRPRRNQMAGPLWQMIDTVQMHRKRRRAKAVWKRERSEAEDAARLDEILERVNEQGIESLSPDELALLQRVSESLRKNRPAEDSTGG</sequence>
<protein>
    <submittedName>
        <fullName evidence="2">Uncharacterized protein</fullName>
    </submittedName>
</protein>
<gene>
    <name evidence="2" type="ORF">QTN89_25210</name>
</gene>
<feature type="transmembrane region" description="Helical" evidence="1">
    <location>
        <begin position="36"/>
        <end position="55"/>
    </location>
</feature>
<keyword evidence="1" id="KW-0472">Membrane</keyword>
<feature type="transmembrane region" description="Helical" evidence="1">
    <location>
        <begin position="228"/>
        <end position="246"/>
    </location>
</feature>
<feature type="transmembrane region" description="Helical" evidence="1">
    <location>
        <begin position="168"/>
        <end position="187"/>
    </location>
</feature>
<proteinExistence type="predicted"/>